<evidence type="ECO:0000256" key="5">
    <source>
        <dbReference type="ARBA" id="ARBA00023136"/>
    </source>
</evidence>
<feature type="domain" description="Cyclic nucleotide-binding" evidence="7">
    <location>
        <begin position="348"/>
        <end position="467"/>
    </location>
</feature>
<keyword evidence="4 6" id="KW-1133">Transmembrane helix</keyword>
<keyword evidence="2" id="KW-1003">Cell membrane</keyword>
<keyword evidence="9" id="KW-1185">Reference proteome</keyword>
<dbReference type="SUPFAM" id="SSF82689">
    <property type="entry name" value="Mechanosensitive channel protein MscS (YggB), C-terminal domain"/>
    <property type="match status" value="1"/>
</dbReference>
<dbReference type="GO" id="GO:0008381">
    <property type="term" value="F:mechanosensitive monoatomic ion channel activity"/>
    <property type="evidence" value="ECO:0007669"/>
    <property type="project" value="UniProtKB-ARBA"/>
</dbReference>
<dbReference type="AlphaFoldDB" id="A0A6A7Y0V6"/>
<dbReference type="Gene3D" id="1.10.287.1260">
    <property type="match status" value="1"/>
</dbReference>
<proteinExistence type="predicted"/>
<keyword evidence="3 6" id="KW-0812">Transmembrane</keyword>
<evidence type="ECO:0000256" key="3">
    <source>
        <dbReference type="ARBA" id="ARBA00022692"/>
    </source>
</evidence>
<accession>A0A6A7Y0V6</accession>
<evidence type="ECO:0000256" key="1">
    <source>
        <dbReference type="ARBA" id="ARBA00004651"/>
    </source>
</evidence>
<reference evidence="8 9" key="1">
    <citation type="submission" date="2019-09" db="EMBL/GenBank/DDBJ databases">
        <title>Segnochrobactrum spirostomi gen. nov., sp. nov., isolated from the ciliate Spirostomum cf. yagiui and description of a novel family, Segnochrobactraceae fam. nov. within the order Rhizobiales of the class Alphaproteobacteria.</title>
        <authorList>
            <person name="Akter S."/>
            <person name="Shazib S.U.A."/>
            <person name="Shin M.K."/>
        </authorList>
    </citation>
    <scope>NUCLEOTIDE SEQUENCE [LARGE SCALE GENOMIC DNA]</scope>
    <source>
        <strain evidence="8 9">Sp-1</strain>
    </source>
</reference>
<dbReference type="GO" id="GO:0005886">
    <property type="term" value="C:plasma membrane"/>
    <property type="evidence" value="ECO:0007669"/>
    <property type="project" value="UniProtKB-SubCell"/>
</dbReference>
<evidence type="ECO:0000259" key="7">
    <source>
        <dbReference type="PROSITE" id="PS50042"/>
    </source>
</evidence>
<dbReference type="Gene3D" id="2.60.120.10">
    <property type="entry name" value="Jelly Rolls"/>
    <property type="match status" value="1"/>
</dbReference>
<evidence type="ECO:0000256" key="4">
    <source>
        <dbReference type="ARBA" id="ARBA00022989"/>
    </source>
</evidence>
<feature type="transmembrane region" description="Helical" evidence="6">
    <location>
        <begin position="15"/>
        <end position="33"/>
    </location>
</feature>
<dbReference type="Gene3D" id="2.30.30.60">
    <property type="match status" value="1"/>
</dbReference>
<evidence type="ECO:0000313" key="8">
    <source>
        <dbReference type="EMBL" id="MQT12385.1"/>
    </source>
</evidence>
<dbReference type="InterPro" id="IPR000595">
    <property type="entry name" value="cNMP-bd_dom"/>
</dbReference>
<dbReference type="Pfam" id="PF00027">
    <property type="entry name" value="cNMP_binding"/>
    <property type="match status" value="1"/>
</dbReference>
<evidence type="ECO:0000256" key="2">
    <source>
        <dbReference type="ARBA" id="ARBA00022475"/>
    </source>
</evidence>
<dbReference type="Pfam" id="PF00924">
    <property type="entry name" value="MS_channel_2nd"/>
    <property type="match status" value="1"/>
</dbReference>
<organism evidence="8 9">
    <name type="scientific">Segnochrobactrum spirostomi</name>
    <dbReference type="NCBI Taxonomy" id="2608987"/>
    <lineage>
        <taxon>Bacteria</taxon>
        <taxon>Pseudomonadati</taxon>
        <taxon>Pseudomonadota</taxon>
        <taxon>Alphaproteobacteria</taxon>
        <taxon>Hyphomicrobiales</taxon>
        <taxon>Segnochrobactraceae</taxon>
        <taxon>Segnochrobactrum</taxon>
    </lineage>
</organism>
<dbReference type="CDD" id="cd00038">
    <property type="entry name" value="CAP_ED"/>
    <property type="match status" value="1"/>
</dbReference>
<dbReference type="InterPro" id="IPR011066">
    <property type="entry name" value="MscS_channel_C_sf"/>
</dbReference>
<dbReference type="Proteomes" id="UP000332515">
    <property type="component" value="Unassembled WGS sequence"/>
</dbReference>
<protein>
    <submittedName>
        <fullName evidence="8">Mechanosensitive ion channel</fullName>
    </submittedName>
</protein>
<feature type="transmembrane region" description="Helical" evidence="6">
    <location>
        <begin position="115"/>
        <end position="134"/>
    </location>
</feature>
<keyword evidence="5 6" id="KW-0472">Membrane</keyword>
<dbReference type="InterPro" id="IPR014710">
    <property type="entry name" value="RmlC-like_jellyroll"/>
</dbReference>
<dbReference type="SUPFAM" id="SSF51206">
    <property type="entry name" value="cAMP-binding domain-like"/>
    <property type="match status" value="1"/>
</dbReference>
<dbReference type="InterPro" id="IPR016846">
    <property type="entry name" value="cNMP-bd_ion_channel"/>
</dbReference>
<sequence>MSVSASLLQALTDPIVQAGSLAFAGAMVSHIVLRGYPRGRFAGQFALFVALTALLFYHGIVPYAPTPKPISELQNVFVGIAKIIWWVNAALTLAGFVRVFLIFERRPRESQLLQDLLVGLVYVGATLSVVAYVFSFPVGTLIATSGVLAIILGLALQSSLNDVFSGIALNLGKAYAVGDWIVLADGSEGQVLETNWRATYLLNGSNDLVTVPNSSIAKATLTNRSAPARAHGSKVTVRLLPTKAPGEMCAVMAEVLLSCQSIQAEPPPQVFVTSIDATAIVLDLTFRVADFANVGAAKNEIFDLIFRHTKAAGVLFAPPSDSASLPQPGAFSSPGRSTALRLLDVLPLFAGMNEEEKEALAARMTRRSYRKGEVVGEQGVALTMLMIVRRGVLAVTRSEGQRSREIARLAPGDFFGEMGLLTGEGERGTILALTSVVVYSIDKESLAPLIHERPSIAEEIGAAYTRQLEIERRRLNPHAGEGDAGNGSTLAERIRHFLRMPPG</sequence>
<evidence type="ECO:0000313" key="9">
    <source>
        <dbReference type="Proteomes" id="UP000332515"/>
    </source>
</evidence>
<dbReference type="InterPro" id="IPR010920">
    <property type="entry name" value="LSM_dom_sf"/>
</dbReference>
<feature type="transmembrane region" description="Helical" evidence="6">
    <location>
        <begin position="83"/>
        <end position="103"/>
    </location>
</feature>
<dbReference type="InterPro" id="IPR023408">
    <property type="entry name" value="MscS_beta-dom_sf"/>
</dbReference>
<dbReference type="EMBL" id="VWNA01000001">
    <property type="protein sequence ID" value="MQT12385.1"/>
    <property type="molecule type" value="Genomic_DNA"/>
</dbReference>
<dbReference type="RefSeq" id="WP_153479658.1">
    <property type="nucleotide sequence ID" value="NZ_VWNA01000001.1"/>
</dbReference>
<dbReference type="InterPro" id="IPR018490">
    <property type="entry name" value="cNMP-bd_dom_sf"/>
</dbReference>
<dbReference type="PANTHER" id="PTHR30566:SF5">
    <property type="entry name" value="MECHANOSENSITIVE ION CHANNEL PROTEIN 1, MITOCHONDRIAL-RELATED"/>
    <property type="match status" value="1"/>
</dbReference>
<evidence type="ECO:0000256" key="6">
    <source>
        <dbReference type="SAM" id="Phobius"/>
    </source>
</evidence>
<dbReference type="SUPFAM" id="SSF50182">
    <property type="entry name" value="Sm-like ribonucleoproteins"/>
    <property type="match status" value="1"/>
</dbReference>
<dbReference type="SMART" id="SM00100">
    <property type="entry name" value="cNMP"/>
    <property type="match status" value="1"/>
</dbReference>
<dbReference type="PIRSF" id="PIRSF026673">
    <property type="entry name" value="UCP026673_ion_chan"/>
    <property type="match status" value="1"/>
</dbReference>
<comment type="subcellular location">
    <subcellularLocation>
        <location evidence="1">Cell membrane</location>
        <topology evidence="1">Multi-pass membrane protein</topology>
    </subcellularLocation>
</comment>
<feature type="transmembrane region" description="Helical" evidence="6">
    <location>
        <begin position="45"/>
        <end position="63"/>
    </location>
</feature>
<dbReference type="InterPro" id="IPR006685">
    <property type="entry name" value="MscS_channel_2nd"/>
</dbReference>
<gene>
    <name evidence="8" type="ORF">F0357_06840</name>
</gene>
<dbReference type="PROSITE" id="PS50042">
    <property type="entry name" value="CNMP_BINDING_3"/>
    <property type="match status" value="1"/>
</dbReference>
<dbReference type="PANTHER" id="PTHR30566">
    <property type="entry name" value="YNAI-RELATED MECHANOSENSITIVE ION CHANNEL"/>
    <property type="match status" value="1"/>
</dbReference>
<comment type="caution">
    <text evidence="8">The sequence shown here is derived from an EMBL/GenBank/DDBJ whole genome shotgun (WGS) entry which is preliminary data.</text>
</comment>
<name>A0A6A7Y0V6_9HYPH</name>